<evidence type="ECO:0000313" key="1">
    <source>
        <dbReference type="EMBL" id="KDR73947.1"/>
    </source>
</evidence>
<dbReference type="EMBL" id="KL142384">
    <property type="protein sequence ID" value="KDR73947.1"/>
    <property type="molecule type" value="Genomic_DNA"/>
</dbReference>
<keyword evidence="2" id="KW-1185">Reference proteome</keyword>
<proteinExistence type="predicted"/>
<organism evidence="1 2">
    <name type="scientific">Galerina marginata (strain CBS 339.88)</name>
    <dbReference type="NCBI Taxonomy" id="685588"/>
    <lineage>
        <taxon>Eukaryota</taxon>
        <taxon>Fungi</taxon>
        <taxon>Dikarya</taxon>
        <taxon>Basidiomycota</taxon>
        <taxon>Agaricomycotina</taxon>
        <taxon>Agaricomycetes</taxon>
        <taxon>Agaricomycetidae</taxon>
        <taxon>Agaricales</taxon>
        <taxon>Agaricineae</taxon>
        <taxon>Strophariaceae</taxon>
        <taxon>Galerina</taxon>
    </lineage>
</organism>
<accession>A0A067SV96</accession>
<gene>
    <name evidence="1" type="ORF">GALMADRAFT_594860</name>
</gene>
<evidence type="ECO:0000313" key="2">
    <source>
        <dbReference type="Proteomes" id="UP000027222"/>
    </source>
</evidence>
<dbReference type="Proteomes" id="UP000027222">
    <property type="component" value="Unassembled WGS sequence"/>
</dbReference>
<reference evidence="2" key="1">
    <citation type="journal article" date="2014" name="Proc. Natl. Acad. Sci. U.S.A.">
        <title>Extensive sampling of basidiomycete genomes demonstrates inadequacy of the white-rot/brown-rot paradigm for wood decay fungi.</title>
        <authorList>
            <person name="Riley R."/>
            <person name="Salamov A.A."/>
            <person name="Brown D.W."/>
            <person name="Nagy L.G."/>
            <person name="Floudas D."/>
            <person name="Held B.W."/>
            <person name="Levasseur A."/>
            <person name="Lombard V."/>
            <person name="Morin E."/>
            <person name="Otillar R."/>
            <person name="Lindquist E.A."/>
            <person name="Sun H."/>
            <person name="LaButti K.M."/>
            <person name="Schmutz J."/>
            <person name="Jabbour D."/>
            <person name="Luo H."/>
            <person name="Baker S.E."/>
            <person name="Pisabarro A.G."/>
            <person name="Walton J.D."/>
            <person name="Blanchette R.A."/>
            <person name="Henrissat B."/>
            <person name="Martin F."/>
            <person name="Cullen D."/>
            <person name="Hibbett D.S."/>
            <person name="Grigoriev I.V."/>
        </authorList>
    </citation>
    <scope>NUCLEOTIDE SEQUENCE [LARGE SCALE GENOMIC DNA]</scope>
    <source>
        <strain evidence="2">CBS 339.88</strain>
    </source>
</reference>
<sequence length="116" mass="12914">MITPFSHLPVISSSWSTKIARYWGERRAVLSSMVRVKHSSFVHGCLLVLYFPVVDNYKRADYQLLAGVNHYLPGGSKFPRTIGSCRLAVQSHVVAILIVSPTSLEFLPVCVILIIS</sequence>
<protein>
    <submittedName>
        <fullName evidence="1">Uncharacterized protein</fullName>
    </submittedName>
</protein>
<name>A0A067SV96_GALM3</name>
<dbReference type="AlphaFoldDB" id="A0A067SV96"/>
<dbReference type="HOGENOM" id="CLU_2097044_0_0_1"/>